<reference evidence="1" key="1">
    <citation type="journal article" date="2020" name="Nature">
        <title>Giant virus diversity and host interactions through global metagenomics.</title>
        <authorList>
            <person name="Schulz F."/>
            <person name="Roux S."/>
            <person name="Paez-Espino D."/>
            <person name="Jungbluth S."/>
            <person name="Walsh D.A."/>
            <person name="Denef V.J."/>
            <person name="McMahon K.D."/>
            <person name="Konstantinidis K.T."/>
            <person name="Eloe-Fadrosh E.A."/>
            <person name="Kyrpides N.C."/>
            <person name="Woyke T."/>
        </authorList>
    </citation>
    <scope>NUCLEOTIDE SEQUENCE</scope>
    <source>
        <strain evidence="1">GVMAG-M-3300023174-132</strain>
    </source>
</reference>
<name>A0A6C0DAX8_9ZZZZ</name>
<organism evidence="1">
    <name type="scientific">viral metagenome</name>
    <dbReference type="NCBI Taxonomy" id="1070528"/>
    <lineage>
        <taxon>unclassified sequences</taxon>
        <taxon>metagenomes</taxon>
        <taxon>organismal metagenomes</taxon>
    </lineage>
</organism>
<sequence>MDCPVSDPFRPKQISDMAGNWQGISALLHSANPPSCIIAGPAGCGKSCATRLALTGTIALWLRCSGDPNLRDARERIKTIARRRVETGQIAWIVLEHADALHADAQAFLRRIIETAIGGTRFVLEVRDLASIAEPLLSRCQLAVAPTPLPYEIRAEVMRRAPTVTLEQAEQIVKDCDGNVRWAILQALGSGDRQVDTSVPAADTVQDWPALLAALERLNETGSVLRTWLGDERIQWERAGGACPWALTANMLSKQLS</sequence>
<proteinExistence type="predicted"/>
<dbReference type="SUPFAM" id="SSF52540">
    <property type="entry name" value="P-loop containing nucleoside triphosphate hydrolases"/>
    <property type="match status" value="1"/>
</dbReference>
<accession>A0A6C0DAX8</accession>
<dbReference type="PANTHER" id="PTHR11669">
    <property type="entry name" value="REPLICATION FACTOR C / DNA POLYMERASE III GAMMA-TAU SUBUNIT"/>
    <property type="match status" value="1"/>
</dbReference>
<dbReference type="GO" id="GO:0006261">
    <property type="term" value="P:DNA-templated DNA replication"/>
    <property type="evidence" value="ECO:0007669"/>
    <property type="project" value="TreeGrafter"/>
</dbReference>
<evidence type="ECO:0008006" key="2">
    <source>
        <dbReference type="Google" id="ProtNLM"/>
    </source>
</evidence>
<dbReference type="EMBL" id="MN739575">
    <property type="protein sequence ID" value="QHT13552.1"/>
    <property type="molecule type" value="Genomic_DNA"/>
</dbReference>
<dbReference type="PANTHER" id="PTHR11669:SF5">
    <property type="entry name" value="REPLICATION FACTOR C SUBUNIT 2"/>
    <property type="match status" value="1"/>
</dbReference>
<dbReference type="AlphaFoldDB" id="A0A6C0DAX8"/>
<dbReference type="GO" id="GO:0003689">
    <property type="term" value="F:DNA clamp loader activity"/>
    <property type="evidence" value="ECO:0007669"/>
    <property type="project" value="TreeGrafter"/>
</dbReference>
<dbReference type="InterPro" id="IPR050238">
    <property type="entry name" value="DNA_Rep/Repair_Clamp_Loader"/>
</dbReference>
<protein>
    <recommendedName>
        <fullName evidence="2">DNA polymerase</fullName>
    </recommendedName>
</protein>
<dbReference type="GO" id="GO:0006281">
    <property type="term" value="P:DNA repair"/>
    <property type="evidence" value="ECO:0007669"/>
    <property type="project" value="TreeGrafter"/>
</dbReference>
<dbReference type="GO" id="GO:0005663">
    <property type="term" value="C:DNA replication factor C complex"/>
    <property type="evidence" value="ECO:0007669"/>
    <property type="project" value="TreeGrafter"/>
</dbReference>
<dbReference type="Gene3D" id="3.40.50.300">
    <property type="entry name" value="P-loop containing nucleotide triphosphate hydrolases"/>
    <property type="match status" value="1"/>
</dbReference>
<dbReference type="GO" id="GO:0005634">
    <property type="term" value="C:nucleus"/>
    <property type="evidence" value="ECO:0007669"/>
    <property type="project" value="TreeGrafter"/>
</dbReference>
<evidence type="ECO:0000313" key="1">
    <source>
        <dbReference type="EMBL" id="QHT13552.1"/>
    </source>
</evidence>
<dbReference type="InterPro" id="IPR027417">
    <property type="entry name" value="P-loop_NTPase"/>
</dbReference>